<organism evidence="2">
    <name type="scientific">Timema shepardi</name>
    <name type="common">Walking stick</name>
    <dbReference type="NCBI Taxonomy" id="629360"/>
    <lineage>
        <taxon>Eukaryota</taxon>
        <taxon>Metazoa</taxon>
        <taxon>Ecdysozoa</taxon>
        <taxon>Arthropoda</taxon>
        <taxon>Hexapoda</taxon>
        <taxon>Insecta</taxon>
        <taxon>Pterygota</taxon>
        <taxon>Neoptera</taxon>
        <taxon>Polyneoptera</taxon>
        <taxon>Phasmatodea</taxon>
        <taxon>Timematodea</taxon>
        <taxon>Timematoidea</taxon>
        <taxon>Timematidae</taxon>
        <taxon>Timema</taxon>
    </lineage>
</organism>
<reference evidence="2" key="1">
    <citation type="submission" date="2020-11" db="EMBL/GenBank/DDBJ databases">
        <authorList>
            <person name="Tran Van P."/>
        </authorList>
    </citation>
    <scope>NUCLEOTIDE SEQUENCE</scope>
</reference>
<name>A0A7R9G701_TIMSH</name>
<gene>
    <name evidence="2" type="ORF">TSIB3V08_LOCUS13449</name>
</gene>
<proteinExistence type="predicted"/>
<protein>
    <submittedName>
        <fullName evidence="2">Uncharacterized protein</fullName>
    </submittedName>
</protein>
<evidence type="ECO:0000313" key="2">
    <source>
        <dbReference type="EMBL" id="CAD7269449.1"/>
    </source>
</evidence>
<dbReference type="AlphaFoldDB" id="A0A7R9G701"/>
<accession>A0A7R9G701</accession>
<evidence type="ECO:0000256" key="1">
    <source>
        <dbReference type="SAM" id="MobiDB-lite"/>
    </source>
</evidence>
<feature type="region of interest" description="Disordered" evidence="1">
    <location>
        <begin position="1"/>
        <end position="27"/>
    </location>
</feature>
<sequence length="108" mass="12183">MTRIELQSHDHGNNMEDSPHFSKSDSDKKLLSLDVSIKDENNIDPEMGLSPQENANLMVISEIKDSYGPVSSGITLIKQEFEVIINGVTIDLEIRKFDQISRIFSFSL</sequence>
<dbReference type="EMBL" id="OC025889">
    <property type="protein sequence ID" value="CAD7269449.1"/>
    <property type="molecule type" value="Genomic_DNA"/>
</dbReference>